<name>A0A9P6RAV7_9FUNG</name>
<evidence type="ECO:0000313" key="2">
    <source>
        <dbReference type="EMBL" id="KAG0314725.1"/>
    </source>
</evidence>
<feature type="compositionally biased region" description="Polar residues" evidence="1">
    <location>
        <begin position="1127"/>
        <end position="1140"/>
    </location>
</feature>
<feature type="compositionally biased region" description="Polar residues" evidence="1">
    <location>
        <begin position="775"/>
        <end position="798"/>
    </location>
</feature>
<reference evidence="2" key="1">
    <citation type="journal article" date="2020" name="Fungal Divers.">
        <title>Resolving the Mortierellaceae phylogeny through synthesis of multi-gene phylogenetics and phylogenomics.</title>
        <authorList>
            <person name="Vandepol N."/>
            <person name="Liber J."/>
            <person name="Desiro A."/>
            <person name="Na H."/>
            <person name="Kennedy M."/>
            <person name="Barry K."/>
            <person name="Grigoriev I.V."/>
            <person name="Miller A.N."/>
            <person name="O'Donnell K."/>
            <person name="Stajich J.E."/>
            <person name="Bonito G."/>
        </authorList>
    </citation>
    <scope>NUCLEOTIDE SEQUENCE</scope>
    <source>
        <strain evidence="2">NVP60</strain>
    </source>
</reference>
<accession>A0A9P6RAV7</accession>
<dbReference type="Proteomes" id="UP000823405">
    <property type="component" value="Unassembled WGS sequence"/>
</dbReference>
<feature type="compositionally biased region" description="Polar residues" evidence="1">
    <location>
        <begin position="805"/>
        <end position="818"/>
    </location>
</feature>
<sequence>MSSTSSLLTLPSVDEPLELTKTAPVLDPKIPFFKYLDLLTVISQNALSLRHQAYEIFLALNPHLSVSTSVPSISGSSGHNLNMRQQPVKVNKKIEAFLKSSMILLQRYCLVIQVSLPKLPSFRRRTHGNSMKAYEVRAAGYLEDLRQYQEEGGLLYLQACFAKAKAAQRDLNMAVEVASQVGTESDGGAVSVSPDGAIVAKVPLNKFVHAPVKSIDQEVTEPSNNLVAAKAATPPVVGVVKNPSKTKKTTKEQLDVPVILTKQPFKTKSQLSASVQPWKAKEQLNGPTVIAESTSPSQSSLSRRTSRRSGLRKKSFPERQVEVEIEVTSSTTYARLAEAEAESTSPPASTPEPTLTSTALWKLERDLEKLNQVQAIMEEQITKSANIRARGSKLASAVTLAPAAAVISQPSTTATVPSMTTTMPIRLTATALSQFSDSTQLSDTSTPATVNAHPSAIFIPPGATTVEQSKRAAKTSIIVTPAVTLTVPTPPSAGTPSTSPKPLTTRATIAASYNPPRETAKSTNNKRMSPVTGAIRGSGVVRNLIRQYESPSSASSSSSQSDRPDLQLNRKKKPIAVAIVAAAAATTLTTPAGAPDAPRATAKGLKTGQTTFTTSTTAVIATPTAAVSSTMSKATATGMVPGSLLHPRKDASPDLGDKRNVALVSASGVKARHFQDFLTRNRDSIRTDSNMNGSSSSKPFQFIVPPVVSTSTSSASYSLSKARSAITKSALILEAHQPTHIKGQLLREQSSKPRTAAEAIKDSYLLGAQAKANTESLQVPKQGHQSRTRTSLNGNKLWTSPLPPCSQTGNISSGSMKTVTTRTSGATSFRIEADSKPAVALGKSTFVPSGPPQIMTRPTAAAVCELNLSRSSRPISTSSKAMSSDESIRSWRRDIPIAASASRLLPLDLRDDQISSSAGSITNQPIAVDWLNEADYEDNDGEDDRQSHIDLIRIPTTSSTRSNATASTTQTNPFSPSSPLGSRRFTPRHRPSLSSILAQETLEVQRPMGSVQVVKRESSVCAPDTDESETETASLQYLDVPPARGTQAWLEMRARDREQEREQAERRQLQEDGEAGSGPEHGNEESARLAQHVRHNSKYSTIRVAANGTLRPTSTSSRPQFSQVRFDVQGSSLSSPQRQGQETREGKQELHERPMRSGAPYFTKPFKPDRHRPIQLPFFTSNAHQDDSQRPTRNYASTILSSSTCSVRQPAPSHSVSPASSAFASIKGTPAPSTMAAPSVKSFATGSTTTLRAPKFALPPSSSSASIVAPRSYYPTEGQTDDGKSETLSTRARKIRAQEASVLGSFNEPVLGSMTRQMNVERAATIVRNGSEYYGQQQQRQPQAQAQQQQQQQQCQQQQKQHQQQNYQHDRQY</sequence>
<evidence type="ECO:0000256" key="1">
    <source>
        <dbReference type="SAM" id="MobiDB-lite"/>
    </source>
</evidence>
<feature type="region of interest" description="Disordered" evidence="1">
    <location>
        <begin position="509"/>
        <end position="570"/>
    </location>
</feature>
<feature type="region of interest" description="Disordered" evidence="1">
    <location>
        <begin position="1009"/>
        <end position="1033"/>
    </location>
</feature>
<feature type="region of interest" description="Disordered" evidence="1">
    <location>
        <begin position="1127"/>
        <end position="1168"/>
    </location>
</feature>
<organism evidence="2 3">
    <name type="scientific">Linnemannia gamsii</name>
    <dbReference type="NCBI Taxonomy" id="64522"/>
    <lineage>
        <taxon>Eukaryota</taxon>
        <taxon>Fungi</taxon>
        <taxon>Fungi incertae sedis</taxon>
        <taxon>Mucoromycota</taxon>
        <taxon>Mortierellomycotina</taxon>
        <taxon>Mortierellomycetes</taxon>
        <taxon>Mortierellales</taxon>
        <taxon>Mortierellaceae</taxon>
        <taxon>Linnemannia</taxon>
    </lineage>
</organism>
<feature type="compositionally biased region" description="Low complexity" evidence="1">
    <location>
        <begin position="956"/>
        <end position="972"/>
    </location>
</feature>
<proteinExistence type="predicted"/>
<feature type="compositionally biased region" description="Basic residues" evidence="1">
    <location>
        <begin position="304"/>
        <end position="314"/>
    </location>
</feature>
<feature type="compositionally biased region" description="Basic and acidic residues" evidence="1">
    <location>
        <begin position="1054"/>
        <end position="1070"/>
    </location>
</feature>
<feature type="compositionally biased region" description="Low complexity" evidence="1">
    <location>
        <begin position="1336"/>
        <end position="1367"/>
    </location>
</feature>
<feature type="region of interest" description="Disordered" evidence="1">
    <location>
        <begin position="284"/>
        <end position="318"/>
    </location>
</feature>
<dbReference type="EMBL" id="JAAAIN010000423">
    <property type="protein sequence ID" value="KAG0314725.1"/>
    <property type="molecule type" value="Genomic_DNA"/>
</dbReference>
<feature type="compositionally biased region" description="Basic and acidic residues" evidence="1">
    <location>
        <begin position="1141"/>
        <end position="1155"/>
    </location>
</feature>
<feature type="region of interest" description="Disordered" evidence="1">
    <location>
        <begin position="1333"/>
        <end position="1373"/>
    </location>
</feature>
<feature type="compositionally biased region" description="Low complexity" evidence="1">
    <location>
        <begin position="550"/>
        <end position="561"/>
    </location>
</feature>
<protein>
    <submittedName>
        <fullName evidence="2">Uncharacterized protein</fullName>
    </submittedName>
</protein>
<dbReference type="OrthoDB" id="2433870at2759"/>
<feature type="compositionally biased region" description="Low complexity" evidence="1">
    <location>
        <begin position="293"/>
        <end position="303"/>
    </location>
</feature>
<feature type="region of interest" description="Disordered" evidence="1">
    <location>
        <begin position="1054"/>
        <end position="1093"/>
    </location>
</feature>
<feature type="region of interest" description="Disordered" evidence="1">
    <location>
        <begin position="775"/>
        <end position="818"/>
    </location>
</feature>
<gene>
    <name evidence="2" type="ORF">BGZ97_009008</name>
</gene>
<comment type="caution">
    <text evidence="2">The sequence shown here is derived from an EMBL/GenBank/DDBJ whole genome shotgun (WGS) entry which is preliminary data.</text>
</comment>
<feature type="region of interest" description="Disordered" evidence="1">
    <location>
        <begin position="937"/>
        <end position="989"/>
    </location>
</feature>
<evidence type="ECO:0000313" key="3">
    <source>
        <dbReference type="Proteomes" id="UP000823405"/>
    </source>
</evidence>
<keyword evidence="3" id="KW-1185">Reference proteome</keyword>